<organism evidence="3 4">
    <name type="scientific">Actinoplanes subglobosus</name>
    <dbReference type="NCBI Taxonomy" id="1547892"/>
    <lineage>
        <taxon>Bacteria</taxon>
        <taxon>Bacillati</taxon>
        <taxon>Actinomycetota</taxon>
        <taxon>Actinomycetes</taxon>
        <taxon>Micromonosporales</taxon>
        <taxon>Micromonosporaceae</taxon>
        <taxon>Actinoplanes</taxon>
    </lineage>
</organism>
<proteinExistence type="predicted"/>
<feature type="region of interest" description="Disordered" evidence="1">
    <location>
        <begin position="1"/>
        <end position="20"/>
    </location>
</feature>
<sequence length="399" mass="42692">MDELDLLATARPATPPSAETTAAARDRLYDLMNATKPAPAAPRRRFRLLGWGLAVPAMAAAVALLMVLTSVWVRPGEPDRGTVDIADAGPRPPQELRNLLLAAAQHTATDPATTGRYWVSEIESGTLIQVGPAGNRYAIMGRTNETTWYTVRRDDRAVHLQQWAGAAPASDADRAAWQRAGKPSTWLIDEACPTSGNYTAGPGATRTIVGEPEPSTFLIGGGYISAEQVGDLPSEPARLQEWLIDRLRVGSPGLTAAELSKGVFDSIINLLYQAPSTPEVRAAAYRVLADLPGLRDLGTVTDPKGRSGNAVTLVTNDDTPGVRQADTGGAQEVRLIFDPKSGQPLAWETRVLNPVDYLSWVPAGALFDYKAVVRTRWTDDPAPDTTGALPETVQEPATC</sequence>
<keyword evidence="2" id="KW-0812">Transmembrane</keyword>
<keyword evidence="4" id="KW-1185">Reference proteome</keyword>
<reference evidence="4" key="1">
    <citation type="journal article" date="2019" name="Int. J. Syst. Evol. Microbiol.">
        <title>The Global Catalogue of Microorganisms (GCM) 10K type strain sequencing project: providing services to taxonomists for standard genome sequencing and annotation.</title>
        <authorList>
            <consortium name="The Broad Institute Genomics Platform"/>
            <consortium name="The Broad Institute Genome Sequencing Center for Infectious Disease"/>
            <person name="Wu L."/>
            <person name="Ma J."/>
        </authorList>
    </citation>
    <scope>NUCLEOTIDE SEQUENCE [LARGE SCALE GENOMIC DNA]</scope>
    <source>
        <strain evidence="4">TBRC 5832</strain>
    </source>
</reference>
<keyword evidence="2" id="KW-1133">Transmembrane helix</keyword>
<name>A0ABV8INW9_9ACTN</name>
<dbReference type="Proteomes" id="UP001595867">
    <property type="component" value="Unassembled WGS sequence"/>
</dbReference>
<keyword evidence="2" id="KW-0472">Membrane</keyword>
<feature type="transmembrane region" description="Helical" evidence="2">
    <location>
        <begin position="48"/>
        <end position="73"/>
    </location>
</feature>
<dbReference type="RefSeq" id="WP_378066897.1">
    <property type="nucleotide sequence ID" value="NZ_JBHSBL010000013.1"/>
</dbReference>
<feature type="compositionally biased region" description="Low complexity" evidence="1">
    <location>
        <begin position="8"/>
        <end position="20"/>
    </location>
</feature>
<gene>
    <name evidence="3" type="ORF">ACFO0C_13305</name>
</gene>
<protein>
    <submittedName>
        <fullName evidence="3">CU044_5270 family protein</fullName>
    </submittedName>
</protein>
<dbReference type="NCBIfam" id="NF038083">
    <property type="entry name" value="CU044_5270_fam"/>
    <property type="match status" value="1"/>
</dbReference>
<dbReference type="InterPro" id="IPR047789">
    <property type="entry name" value="CU044_5270-like"/>
</dbReference>
<evidence type="ECO:0000313" key="4">
    <source>
        <dbReference type="Proteomes" id="UP001595867"/>
    </source>
</evidence>
<feature type="region of interest" description="Disordered" evidence="1">
    <location>
        <begin position="380"/>
        <end position="399"/>
    </location>
</feature>
<dbReference type="EMBL" id="JBHSBL010000013">
    <property type="protein sequence ID" value="MFC4065913.1"/>
    <property type="molecule type" value="Genomic_DNA"/>
</dbReference>
<accession>A0ABV8INW9</accession>
<comment type="caution">
    <text evidence="3">The sequence shown here is derived from an EMBL/GenBank/DDBJ whole genome shotgun (WGS) entry which is preliminary data.</text>
</comment>
<evidence type="ECO:0000256" key="2">
    <source>
        <dbReference type="SAM" id="Phobius"/>
    </source>
</evidence>
<evidence type="ECO:0000256" key="1">
    <source>
        <dbReference type="SAM" id="MobiDB-lite"/>
    </source>
</evidence>
<evidence type="ECO:0000313" key="3">
    <source>
        <dbReference type="EMBL" id="MFC4065913.1"/>
    </source>
</evidence>